<organism evidence="2 5">
    <name type="scientific">Bradyrhizobium frederickii</name>
    <dbReference type="NCBI Taxonomy" id="2560054"/>
    <lineage>
        <taxon>Bacteria</taxon>
        <taxon>Pseudomonadati</taxon>
        <taxon>Pseudomonadota</taxon>
        <taxon>Alphaproteobacteria</taxon>
        <taxon>Hyphomicrobiales</taxon>
        <taxon>Nitrobacteraceae</taxon>
        <taxon>Bradyrhizobium</taxon>
    </lineage>
</organism>
<evidence type="ECO:0000259" key="1">
    <source>
        <dbReference type="Pfam" id="PF08388"/>
    </source>
</evidence>
<name>A0A4Y9KNT8_9BRAD</name>
<dbReference type="InterPro" id="IPR013597">
    <property type="entry name" value="Mat_intron_G2"/>
</dbReference>
<dbReference type="EMBL" id="SPQS01000062">
    <property type="protein sequence ID" value="TFV67371.1"/>
    <property type="molecule type" value="Genomic_DNA"/>
</dbReference>
<evidence type="ECO:0000313" key="4">
    <source>
        <dbReference type="Proteomes" id="UP000297700"/>
    </source>
</evidence>
<dbReference type="OrthoDB" id="9793236at2"/>
<keyword evidence="5" id="KW-1185">Reference proteome</keyword>
<accession>A0A4Y9KNT8</accession>
<gene>
    <name evidence="3" type="ORF">E4K64_38595</name>
    <name evidence="2" type="ORF">E4K66_38955</name>
</gene>
<evidence type="ECO:0000313" key="2">
    <source>
        <dbReference type="EMBL" id="TFV28596.1"/>
    </source>
</evidence>
<evidence type="ECO:0000313" key="3">
    <source>
        <dbReference type="EMBL" id="TFV67371.1"/>
    </source>
</evidence>
<proteinExistence type="predicted"/>
<feature type="domain" description="Group II intron maturase-specific" evidence="1">
    <location>
        <begin position="160"/>
        <end position="232"/>
    </location>
</feature>
<dbReference type="Pfam" id="PF08388">
    <property type="entry name" value="GIIM"/>
    <property type="match status" value="1"/>
</dbReference>
<dbReference type="AlphaFoldDB" id="A0A4Y9KNT8"/>
<reference evidence="2 5" key="1">
    <citation type="submission" date="2019-03" db="EMBL/GenBank/DDBJ databases">
        <title>Bradyrhizobium strains diversity isolated from Chamaecrista fasciculata.</title>
        <authorList>
            <person name="Urquiaga M.C.O."/>
            <person name="Hungria M."/>
            <person name="Delamuta J.R.M."/>
        </authorList>
    </citation>
    <scope>NUCLEOTIDE SEQUENCE [LARGE SCALE GENOMIC DNA]</scope>
    <source>
        <strain evidence="2 5">CNPSo 3424</strain>
    </source>
</reference>
<dbReference type="EMBL" id="SPQU01000069">
    <property type="protein sequence ID" value="TFV28596.1"/>
    <property type="molecule type" value="Genomic_DNA"/>
</dbReference>
<protein>
    <recommendedName>
        <fullName evidence="1">Group II intron maturase-specific domain-containing protein</fullName>
    </recommendedName>
</protein>
<comment type="caution">
    <text evidence="2">The sequence shown here is derived from an EMBL/GenBank/DDBJ whole genome shotgun (WGS) entry which is preliminary data.</text>
</comment>
<reference evidence="3 4" key="2">
    <citation type="submission" date="2019-03" db="EMBL/GenBank/DDBJ databases">
        <title>Bradyrhizobium strains diversity.</title>
        <authorList>
            <person name="Urquiaga M.C.O."/>
            <person name="Hungria M."/>
            <person name="Delamuta J.R.M."/>
            <person name="Klepa M.S."/>
        </authorList>
    </citation>
    <scope>NUCLEOTIDE SEQUENCE [LARGE SCALE GENOMIC DNA]</scope>
    <source>
        <strain evidence="3 4">CNPSo 3426</strain>
    </source>
</reference>
<evidence type="ECO:0000313" key="5">
    <source>
        <dbReference type="Proteomes" id="UP000298225"/>
    </source>
</evidence>
<dbReference type="Proteomes" id="UP000298225">
    <property type="component" value="Unassembled WGS sequence"/>
</dbReference>
<sequence>MASGHVYRANRPNTWLLRPILRREDSPCQPGAVHTWPIGRCYTRRRLDGKSRMSGDVHVRICERLGVKLPRATRRLVHCRTELEAETLKVELQARLAECHLEMHPTKTKIVYCRDGNRKGNYPNVSFDFLGFCFRSRQVMNSRTNSLFGGFTPAVSPSAMKTMRETIRALNLRRQTHLSLQELASEINPLLRGWIAYYGRYTRSALYPFLRYVNQTLVAWAVRKFKRFRRTKAGASQFFLRLVKESAGLFVHWRLGMTGTFA</sequence>
<accession>A0A4Y9NHT3</accession>
<dbReference type="Proteomes" id="UP000297700">
    <property type="component" value="Unassembled WGS sequence"/>
</dbReference>